<proteinExistence type="predicted"/>
<comment type="caution">
    <text evidence="2">The sequence shown here is derived from an EMBL/GenBank/DDBJ whole genome shotgun (WGS) entry which is preliminary data.</text>
</comment>
<dbReference type="PANTHER" id="PTHR11362">
    <property type="entry name" value="PHOSPHATIDYLETHANOLAMINE-BINDING PROTEIN"/>
    <property type="match status" value="1"/>
</dbReference>
<dbReference type="PANTHER" id="PTHR11362:SF141">
    <property type="entry name" value="PHOSPHATIDYLETHANOLAMINE-BINDING PROTEIN"/>
    <property type="match status" value="1"/>
</dbReference>
<dbReference type="Gene3D" id="3.90.280.10">
    <property type="entry name" value="PEBP-like"/>
    <property type="match status" value="1"/>
</dbReference>
<sequence>MAFNVNIRALLDTYANCVSLLKSFGRGREDNGTLAPDTEHEYTRLRKALKSDRSLIKRAYSSQLSESGSRLKKGDGFTPASETDLIVEYNGFAPLNGVVVSRSVTTSQPRIGTLARLNGTSYAVMMIDIDIPTDSPPQTSTILHWMQTGLAPSTVATQLNTTSGPIRAFLLENRANTTAFAPYIGPNPPARVPLSHRYAQVLVDTSALTDEGLEALRAAAGTRRGFDPGAALARAGLEGRVVAGNAYNVTNRGPALAPNATGTGRGRERDGEWDGDGDGDGDERWRCEWDGRFCRGLV</sequence>
<dbReference type="EMBL" id="JAHCVI010000002">
    <property type="protein sequence ID" value="KAG7288997.1"/>
    <property type="molecule type" value="Genomic_DNA"/>
</dbReference>
<dbReference type="InterPro" id="IPR036610">
    <property type="entry name" value="PEBP-like_sf"/>
</dbReference>
<dbReference type="InterPro" id="IPR008914">
    <property type="entry name" value="PEBP"/>
</dbReference>
<dbReference type="GO" id="GO:0030414">
    <property type="term" value="F:peptidase inhibitor activity"/>
    <property type="evidence" value="ECO:0007669"/>
    <property type="project" value="TreeGrafter"/>
</dbReference>
<dbReference type="Proteomes" id="UP001197093">
    <property type="component" value="Unassembled WGS sequence"/>
</dbReference>
<dbReference type="GO" id="GO:0005543">
    <property type="term" value="F:phospholipid binding"/>
    <property type="evidence" value="ECO:0007669"/>
    <property type="project" value="TreeGrafter"/>
</dbReference>
<dbReference type="AlphaFoldDB" id="A0AAD4F062"/>
<dbReference type="InterPro" id="IPR035810">
    <property type="entry name" value="PEBP_euk"/>
</dbReference>
<organism evidence="2 3">
    <name type="scientific">Staphylotrichum longicolle</name>
    <dbReference type="NCBI Taxonomy" id="669026"/>
    <lineage>
        <taxon>Eukaryota</taxon>
        <taxon>Fungi</taxon>
        <taxon>Dikarya</taxon>
        <taxon>Ascomycota</taxon>
        <taxon>Pezizomycotina</taxon>
        <taxon>Sordariomycetes</taxon>
        <taxon>Sordariomycetidae</taxon>
        <taxon>Sordariales</taxon>
        <taxon>Chaetomiaceae</taxon>
        <taxon>Staphylotrichum</taxon>
    </lineage>
</organism>
<keyword evidence="3" id="KW-1185">Reference proteome</keyword>
<accession>A0AAD4F062</accession>
<gene>
    <name evidence="2" type="ORF">NEMBOFW57_005358</name>
</gene>
<dbReference type="GO" id="GO:0046578">
    <property type="term" value="P:regulation of Ras protein signal transduction"/>
    <property type="evidence" value="ECO:0007669"/>
    <property type="project" value="TreeGrafter"/>
</dbReference>
<evidence type="ECO:0008006" key="4">
    <source>
        <dbReference type="Google" id="ProtNLM"/>
    </source>
</evidence>
<dbReference type="SUPFAM" id="SSF49777">
    <property type="entry name" value="PEBP-like"/>
    <property type="match status" value="1"/>
</dbReference>
<dbReference type="Pfam" id="PF01161">
    <property type="entry name" value="PBP"/>
    <property type="match status" value="1"/>
</dbReference>
<feature type="region of interest" description="Disordered" evidence="1">
    <location>
        <begin position="253"/>
        <end position="281"/>
    </location>
</feature>
<name>A0AAD4F062_9PEZI</name>
<evidence type="ECO:0000256" key="1">
    <source>
        <dbReference type="SAM" id="MobiDB-lite"/>
    </source>
</evidence>
<protein>
    <recommendedName>
        <fullName evidence="4">Phosphatidylethanolamine-binding protein</fullName>
    </recommendedName>
</protein>
<dbReference type="CDD" id="cd00866">
    <property type="entry name" value="PEBP_euk"/>
    <property type="match status" value="1"/>
</dbReference>
<evidence type="ECO:0000313" key="3">
    <source>
        <dbReference type="Proteomes" id="UP001197093"/>
    </source>
</evidence>
<dbReference type="GO" id="GO:0030162">
    <property type="term" value="P:regulation of proteolysis"/>
    <property type="evidence" value="ECO:0007669"/>
    <property type="project" value="TreeGrafter"/>
</dbReference>
<evidence type="ECO:0000313" key="2">
    <source>
        <dbReference type="EMBL" id="KAG7288997.1"/>
    </source>
</evidence>
<reference evidence="2" key="1">
    <citation type="submission" date="2023-02" db="EMBL/GenBank/DDBJ databases">
        <authorList>
            <person name="Palmer J.M."/>
        </authorList>
    </citation>
    <scope>NUCLEOTIDE SEQUENCE</scope>
    <source>
        <strain evidence="2">FW57</strain>
    </source>
</reference>